<name>A0A975GDT8_9BACT</name>
<sequence length="206" mass="24073">MKNLFILLISTILFSSEYPSFTNIEISHIQKKSKIAKNRVIDYSKKIKLFTSYSKEKQLRAVNVYLNRLLPQYDDIITNKENNWATPKEFLTVGYGDCEDYVIIKYYTLIKLGFDDKKLFITVVKEKFKGGSHMVLSYFKTQCSSPLILDNLSFKILPLDKRHDLQAEYFINSTGVFKLSKNLNLLKVADRAKEFEELEEKVKNNL</sequence>
<organism evidence="1 2">
    <name type="scientific">Sulfurimonas aquatica</name>
    <dbReference type="NCBI Taxonomy" id="2672570"/>
    <lineage>
        <taxon>Bacteria</taxon>
        <taxon>Pseudomonadati</taxon>
        <taxon>Campylobacterota</taxon>
        <taxon>Epsilonproteobacteria</taxon>
        <taxon>Campylobacterales</taxon>
        <taxon>Sulfurimonadaceae</taxon>
        <taxon>Sulfurimonas</taxon>
    </lineage>
</organism>
<dbReference type="EMBL" id="CP046072">
    <property type="protein sequence ID" value="QSZ43071.1"/>
    <property type="molecule type" value="Genomic_DNA"/>
</dbReference>
<evidence type="ECO:0000313" key="2">
    <source>
        <dbReference type="Proteomes" id="UP000671852"/>
    </source>
</evidence>
<reference evidence="1" key="2">
    <citation type="submission" date="2021-04" db="EMBL/GenBank/DDBJ databases">
        <title>Isolation and characterization of a novel species of the genus Sulfurimonas.</title>
        <authorList>
            <person name="Fukui M."/>
        </authorList>
    </citation>
    <scope>NUCLEOTIDE SEQUENCE</scope>
    <source>
        <strain evidence="1">H1576</strain>
    </source>
</reference>
<dbReference type="KEGG" id="saqt:GJV85_04945"/>
<dbReference type="AlphaFoldDB" id="A0A975GDT8"/>
<reference evidence="1" key="1">
    <citation type="submission" date="2019-11" db="EMBL/GenBank/DDBJ databases">
        <authorList>
            <person name="Kojima H."/>
        </authorList>
    </citation>
    <scope>NUCLEOTIDE SEQUENCE</scope>
    <source>
        <strain evidence="1">H1576</strain>
    </source>
</reference>
<dbReference type="InterPro" id="IPR010319">
    <property type="entry name" value="Transglutaminase-like_Cys_pept"/>
</dbReference>
<keyword evidence="2" id="KW-1185">Reference proteome</keyword>
<proteinExistence type="predicted"/>
<dbReference type="PANTHER" id="PTHR39327:SF1">
    <property type="entry name" value="BLR5470 PROTEIN"/>
    <property type="match status" value="1"/>
</dbReference>
<evidence type="ECO:0008006" key="3">
    <source>
        <dbReference type="Google" id="ProtNLM"/>
    </source>
</evidence>
<accession>A0A975GDT8</accession>
<gene>
    <name evidence="1" type="ORF">GJV85_04945</name>
</gene>
<dbReference type="Pfam" id="PF06035">
    <property type="entry name" value="Peptidase_C93"/>
    <property type="match status" value="1"/>
</dbReference>
<dbReference type="Gene3D" id="3.10.620.30">
    <property type="match status" value="1"/>
</dbReference>
<dbReference type="PANTHER" id="PTHR39327">
    <property type="match status" value="1"/>
</dbReference>
<dbReference type="Proteomes" id="UP000671852">
    <property type="component" value="Chromosome"/>
</dbReference>
<protein>
    <recommendedName>
        <fullName evidence="3">Transglutaminase</fullName>
    </recommendedName>
</protein>
<evidence type="ECO:0000313" key="1">
    <source>
        <dbReference type="EMBL" id="QSZ43071.1"/>
    </source>
</evidence>